<dbReference type="EMBL" id="MU855437">
    <property type="protein sequence ID" value="KAK3903641.1"/>
    <property type="molecule type" value="Genomic_DNA"/>
</dbReference>
<evidence type="ECO:0000256" key="5">
    <source>
        <dbReference type="ARBA" id="ARBA00038359"/>
    </source>
</evidence>
<dbReference type="PANTHER" id="PTHR33048">
    <property type="entry name" value="PTH11-LIKE INTEGRAL MEMBRANE PROTEIN (AFU_ORTHOLOGUE AFUA_5G11245)"/>
    <property type="match status" value="1"/>
</dbReference>
<evidence type="ECO:0000256" key="3">
    <source>
        <dbReference type="ARBA" id="ARBA00022989"/>
    </source>
</evidence>
<keyword evidence="2 7" id="KW-0812">Transmembrane</keyword>
<feature type="transmembrane region" description="Helical" evidence="7">
    <location>
        <begin position="42"/>
        <end position="67"/>
    </location>
</feature>
<evidence type="ECO:0000256" key="4">
    <source>
        <dbReference type="ARBA" id="ARBA00023136"/>
    </source>
</evidence>
<name>A0AAN6MNL2_9PEZI</name>
<comment type="similarity">
    <text evidence="5">Belongs to the SAT4 family.</text>
</comment>
<gene>
    <name evidence="9" type="ORF">C8A05DRAFT_14418</name>
</gene>
<proteinExistence type="inferred from homology"/>
<dbReference type="AlphaFoldDB" id="A0AAN6MNL2"/>
<dbReference type="PANTHER" id="PTHR33048:SF96">
    <property type="entry name" value="INTEGRAL MEMBRANE PROTEIN"/>
    <property type="match status" value="1"/>
</dbReference>
<dbReference type="InterPro" id="IPR049326">
    <property type="entry name" value="Rhodopsin_dom_fungi"/>
</dbReference>
<keyword evidence="4 7" id="KW-0472">Membrane</keyword>
<sequence length="348" mass="38405">MADDRGPALAAVLIVLLVLCVVSTSLRFYSMVVILRRFYIEDWLAMITLVLYCAYTAIALLGVASGVGKHVVDVSPPDRVRAVMWRWMASLFYIAISSLVKLVIGLFLLRIIAVNRRWQRVVLWVLMGAVTVFNVFYLFIAIFACHPVEYQWTRYDVERVHTGECNSTLFATVPTYVSAFLNVLADWVLPVLPAMLVRKTQMETRRKVSVCAVISLGSIASIASIVRLPYAYGILDNPDYLYTSQPIAVWSTIEIGVGFTASSLATLTPLFRRIKIFRGSTGATHPAAAGTGGEGAGSRFRGRGTHERVLSADKGVQKGGSDDGEGLERQESDEVELYPLGGRRDRGM</sequence>
<dbReference type="Pfam" id="PF20684">
    <property type="entry name" value="Fung_rhodopsin"/>
    <property type="match status" value="1"/>
</dbReference>
<accession>A0AAN6MNL2</accession>
<evidence type="ECO:0000256" key="2">
    <source>
        <dbReference type="ARBA" id="ARBA00022692"/>
    </source>
</evidence>
<feature type="transmembrane region" description="Helical" evidence="7">
    <location>
        <begin position="176"/>
        <end position="196"/>
    </location>
</feature>
<feature type="transmembrane region" description="Helical" evidence="7">
    <location>
        <begin position="121"/>
        <end position="144"/>
    </location>
</feature>
<dbReference type="Proteomes" id="UP001303889">
    <property type="component" value="Unassembled WGS sequence"/>
</dbReference>
<evidence type="ECO:0000313" key="9">
    <source>
        <dbReference type="EMBL" id="KAK3903641.1"/>
    </source>
</evidence>
<feature type="transmembrane region" description="Helical" evidence="7">
    <location>
        <begin position="6"/>
        <end position="30"/>
    </location>
</feature>
<protein>
    <recommendedName>
        <fullName evidence="8">Rhodopsin domain-containing protein</fullName>
    </recommendedName>
</protein>
<organism evidence="9 10">
    <name type="scientific">Staphylotrichum tortipilum</name>
    <dbReference type="NCBI Taxonomy" id="2831512"/>
    <lineage>
        <taxon>Eukaryota</taxon>
        <taxon>Fungi</taxon>
        <taxon>Dikarya</taxon>
        <taxon>Ascomycota</taxon>
        <taxon>Pezizomycotina</taxon>
        <taxon>Sordariomycetes</taxon>
        <taxon>Sordariomycetidae</taxon>
        <taxon>Sordariales</taxon>
        <taxon>Chaetomiaceae</taxon>
        <taxon>Staphylotrichum</taxon>
    </lineage>
</organism>
<dbReference type="GO" id="GO:0016020">
    <property type="term" value="C:membrane"/>
    <property type="evidence" value="ECO:0007669"/>
    <property type="project" value="UniProtKB-SubCell"/>
</dbReference>
<evidence type="ECO:0000313" key="10">
    <source>
        <dbReference type="Proteomes" id="UP001303889"/>
    </source>
</evidence>
<reference evidence="9" key="1">
    <citation type="journal article" date="2023" name="Mol. Phylogenet. Evol.">
        <title>Genome-scale phylogeny and comparative genomics of the fungal order Sordariales.</title>
        <authorList>
            <person name="Hensen N."/>
            <person name="Bonometti L."/>
            <person name="Westerberg I."/>
            <person name="Brannstrom I.O."/>
            <person name="Guillou S."/>
            <person name="Cros-Aarteil S."/>
            <person name="Calhoun S."/>
            <person name="Haridas S."/>
            <person name="Kuo A."/>
            <person name="Mondo S."/>
            <person name="Pangilinan J."/>
            <person name="Riley R."/>
            <person name="LaButti K."/>
            <person name="Andreopoulos B."/>
            <person name="Lipzen A."/>
            <person name="Chen C."/>
            <person name="Yan M."/>
            <person name="Daum C."/>
            <person name="Ng V."/>
            <person name="Clum A."/>
            <person name="Steindorff A."/>
            <person name="Ohm R.A."/>
            <person name="Martin F."/>
            <person name="Silar P."/>
            <person name="Natvig D.O."/>
            <person name="Lalanne C."/>
            <person name="Gautier V."/>
            <person name="Ament-Velasquez S.L."/>
            <person name="Kruys A."/>
            <person name="Hutchinson M.I."/>
            <person name="Powell A.J."/>
            <person name="Barry K."/>
            <person name="Miller A.N."/>
            <person name="Grigoriev I.V."/>
            <person name="Debuchy R."/>
            <person name="Gladieux P."/>
            <person name="Hiltunen Thoren M."/>
            <person name="Johannesson H."/>
        </authorList>
    </citation>
    <scope>NUCLEOTIDE SEQUENCE</scope>
    <source>
        <strain evidence="9">CBS 103.79</strain>
    </source>
</reference>
<feature type="transmembrane region" description="Helical" evidence="7">
    <location>
        <begin position="247"/>
        <end position="271"/>
    </location>
</feature>
<reference evidence="9" key="2">
    <citation type="submission" date="2023-05" db="EMBL/GenBank/DDBJ databases">
        <authorList>
            <consortium name="Lawrence Berkeley National Laboratory"/>
            <person name="Steindorff A."/>
            <person name="Hensen N."/>
            <person name="Bonometti L."/>
            <person name="Westerberg I."/>
            <person name="Brannstrom I.O."/>
            <person name="Guillou S."/>
            <person name="Cros-Aarteil S."/>
            <person name="Calhoun S."/>
            <person name="Haridas S."/>
            <person name="Kuo A."/>
            <person name="Mondo S."/>
            <person name="Pangilinan J."/>
            <person name="Riley R."/>
            <person name="Labutti K."/>
            <person name="Andreopoulos B."/>
            <person name="Lipzen A."/>
            <person name="Chen C."/>
            <person name="Yanf M."/>
            <person name="Daum C."/>
            <person name="Ng V."/>
            <person name="Clum A."/>
            <person name="Ohm R."/>
            <person name="Martin F."/>
            <person name="Silar P."/>
            <person name="Natvig D."/>
            <person name="Lalanne C."/>
            <person name="Gautier V."/>
            <person name="Ament-Velasquez S.L."/>
            <person name="Kruys A."/>
            <person name="Hutchinson M.I."/>
            <person name="Powell A.J."/>
            <person name="Barry K."/>
            <person name="Miller A.N."/>
            <person name="Grigoriev I.V."/>
            <person name="Debuchy R."/>
            <person name="Gladieux P."/>
            <person name="Thoren M.H."/>
            <person name="Johannesson H."/>
        </authorList>
    </citation>
    <scope>NUCLEOTIDE SEQUENCE</scope>
    <source>
        <strain evidence="9">CBS 103.79</strain>
    </source>
</reference>
<comment type="caution">
    <text evidence="9">The sequence shown here is derived from an EMBL/GenBank/DDBJ whole genome shotgun (WGS) entry which is preliminary data.</text>
</comment>
<feature type="domain" description="Rhodopsin" evidence="8">
    <location>
        <begin position="26"/>
        <end position="273"/>
    </location>
</feature>
<evidence type="ECO:0000256" key="7">
    <source>
        <dbReference type="SAM" id="Phobius"/>
    </source>
</evidence>
<feature type="region of interest" description="Disordered" evidence="6">
    <location>
        <begin position="282"/>
        <end position="348"/>
    </location>
</feature>
<keyword evidence="10" id="KW-1185">Reference proteome</keyword>
<evidence type="ECO:0000256" key="6">
    <source>
        <dbReference type="SAM" id="MobiDB-lite"/>
    </source>
</evidence>
<feature type="transmembrane region" description="Helical" evidence="7">
    <location>
        <begin position="87"/>
        <end position="109"/>
    </location>
</feature>
<evidence type="ECO:0000256" key="1">
    <source>
        <dbReference type="ARBA" id="ARBA00004141"/>
    </source>
</evidence>
<feature type="transmembrane region" description="Helical" evidence="7">
    <location>
        <begin position="208"/>
        <end position="227"/>
    </location>
</feature>
<keyword evidence="3 7" id="KW-1133">Transmembrane helix</keyword>
<comment type="subcellular location">
    <subcellularLocation>
        <location evidence="1">Membrane</location>
        <topology evidence="1">Multi-pass membrane protein</topology>
    </subcellularLocation>
</comment>
<evidence type="ECO:0000259" key="8">
    <source>
        <dbReference type="Pfam" id="PF20684"/>
    </source>
</evidence>
<dbReference type="InterPro" id="IPR052337">
    <property type="entry name" value="SAT4-like"/>
</dbReference>